<name>A0A3E1P4S2_9BACT</name>
<dbReference type="AlphaFoldDB" id="A0A3E1P4S2"/>
<dbReference type="CDD" id="cd07249">
    <property type="entry name" value="MMCE"/>
    <property type="match status" value="1"/>
</dbReference>
<dbReference type="GO" id="GO:0046491">
    <property type="term" value="P:L-methylmalonyl-CoA metabolic process"/>
    <property type="evidence" value="ECO:0007669"/>
    <property type="project" value="TreeGrafter"/>
</dbReference>
<dbReference type="Gene3D" id="3.10.180.10">
    <property type="entry name" value="2,3-Dihydroxybiphenyl 1,2-Dioxygenase, domain 1"/>
    <property type="match status" value="1"/>
</dbReference>
<evidence type="ECO:0000259" key="3">
    <source>
        <dbReference type="PROSITE" id="PS51819"/>
    </source>
</evidence>
<dbReference type="PANTHER" id="PTHR43048:SF3">
    <property type="entry name" value="METHYLMALONYL-COA EPIMERASE, MITOCHONDRIAL"/>
    <property type="match status" value="1"/>
</dbReference>
<comment type="caution">
    <text evidence="4">The sequence shown here is derived from an EMBL/GenBank/DDBJ whole genome shotgun (WGS) entry which is preliminary data.</text>
</comment>
<dbReference type="NCBIfam" id="TIGR03081">
    <property type="entry name" value="metmalonyl_epim"/>
    <property type="match status" value="1"/>
</dbReference>
<dbReference type="Pfam" id="PF13669">
    <property type="entry name" value="Glyoxalase_4"/>
    <property type="match status" value="1"/>
</dbReference>
<evidence type="ECO:0000256" key="1">
    <source>
        <dbReference type="ARBA" id="ARBA00009308"/>
    </source>
</evidence>
<dbReference type="PANTHER" id="PTHR43048">
    <property type="entry name" value="METHYLMALONYL-COA EPIMERASE"/>
    <property type="match status" value="1"/>
</dbReference>
<sequence>MLKVEHIGIAVQSLQNSIPLFEALLNTSCYKQEQVDSEAVRTAFFRKGETKVELLEPTSPESVIARFLEKKGEGMHHIAFDVADIHAEMARLAAAGFTLLHPEPKKGADNKLVCFLHPKGTNGVLVELCQEIF</sequence>
<dbReference type="InterPro" id="IPR017515">
    <property type="entry name" value="MeMalonyl-CoA_epimerase"/>
</dbReference>
<dbReference type="InterPro" id="IPR037523">
    <property type="entry name" value="VOC_core"/>
</dbReference>
<feature type="domain" description="VOC" evidence="3">
    <location>
        <begin position="3"/>
        <end position="131"/>
    </location>
</feature>
<dbReference type="RefSeq" id="WP_116852596.1">
    <property type="nucleotide sequence ID" value="NZ_QTJV01000002.1"/>
</dbReference>
<evidence type="ECO:0000256" key="2">
    <source>
        <dbReference type="ARBA" id="ARBA00022723"/>
    </source>
</evidence>
<reference evidence="4 5" key="1">
    <citation type="submission" date="2018-08" db="EMBL/GenBank/DDBJ databases">
        <title>Chitinophaga sp. K20C18050901, a novel bacterium isolated from forest soil.</title>
        <authorList>
            <person name="Wang C."/>
        </authorList>
    </citation>
    <scope>NUCLEOTIDE SEQUENCE [LARGE SCALE GENOMIC DNA]</scope>
    <source>
        <strain evidence="4 5">K20C18050901</strain>
    </source>
</reference>
<dbReference type="EMBL" id="QTJV01000002">
    <property type="protein sequence ID" value="RFM35114.1"/>
    <property type="molecule type" value="Genomic_DNA"/>
</dbReference>
<dbReference type="InterPro" id="IPR029068">
    <property type="entry name" value="Glyas_Bleomycin-R_OHBP_Dase"/>
</dbReference>
<dbReference type="OrthoDB" id="9788468at2"/>
<gene>
    <name evidence="4" type="primary">mce</name>
    <name evidence="4" type="ORF">DXN04_06875</name>
</gene>
<dbReference type="Proteomes" id="UP000261174">
    <property type="component" value="Unassembled WGS sequence"/>
</dbReference>
<organism evidence="4 5">
    <name type="scientific">Chitinophaga silvisoli</name>
    <dbReference type="NCBI Taxonomy" id="2291814"/>
    <lineage>
        <taxon>Bacteria</taxon>
        <taxon>Pseudomonadati</taxon>
        <taxon>Bacteroidota</taxon>
        <taxon>Chitinophagia</taxon>
        <taxon>Chitinophagales</taxon>
        <taxon>Chitinophagaceae</taxon>
        <taxon>Chitinophaga</taxon>
    </lineage>
</organism>
<accession>A0A3E1P4S2</accession>
<proteinExistence type="inferred from homology"/>
<dbReference type="GO" id="GO:0004493">
    <property type="term" value="F:methylmalonyl-CoA epimerase activity"/>
    <property type="evidence" value="ECO:0007669"/>
    <property type="project" value="UniProtKB-EC"/>
</dbReference>
<keyword evidence="2" id="KW-0479">Metal-binding</keyword>
<protein>
    <submittedName>
        <fullName evidence="4">Methylmalonyl-CoA epimerase</fullName>
        <ecNumber evidence="4">5.1.99.1</ecNumber>
    </submittedName>
</protein>
<dbReference type="PROSITE" id="PS51819">
    <property type="entry name" value="VOC"/>
    <property type="match status" value="1"/>
</dbReference>
<comment type="similarity">
    <text evidence="1">Belongs to the methylmalonyl-CoA epimerase family.</text>
</comment>
<dbReference type="SUPFAM" id="SSF54593">
    <property type="entry name" value="Glyoxalase/Bleomycin resistance protein/Dihydroxybiphenyl dioxygenase"/>
    <property type="match status" value="1"/>
</dbReference>
<dbReference type="GO" id="GO:0046872">
    <property type="term" value="F:metal ion binding"/>
    <property type="evidence" value="ECO:0007669"/>
    <property type="project" value="UniProtKB-KW"/>
</dbReference>
<dbReference type="EC" id="5.1.99.1" evidence="4"/>
<evidence type="ECO:0000313" key="5">
    <source>
        <dbReference type="Proteomes" id="UP000261174"/>
    </source>
</evidence>
<dbReference type="InterPro" id="IPR051785">
    <property type="entry name" value="MMCE/EMCE_epimerase"/>
</dbReference>
<evidence type="ECO:0000313" key="4">
    <source>
        <dbReference type="EMBL" id="RFM35114.1"/>
    </source>
</evidence>
<keyword evidence="4" id="KW-0413">Isomerase</keyword>
<keyword evidence="5" id="KW-1185">Reference proteome</keyword>